<evidence type="ECO:0000313" key="2">
    <source>
        <dbReference type="EMBL" id="KPI41481.1"/>
    </source>
</evidence>
<dbReference type="EMBL" id="LFJN01000009">
    <property type="protein sequence ID" value="KPI41481.1"/>
    <property type="molecule type" value="Genomic_DNA"/>
</dbReference>
<dbReference type="InterPro" id="IPR043198">
    <property type="entry name" value="Cyclin/Ssn8"/>
</dbReference>
<dbReference type="GO" id="GO:0016538">
    <property type="term" value="F:cyclin-dependent protein serine/threonine kinase regulator activity"/>
    <property type="evidence" value="ECO:0007669"/>
    <property type="project" value="InterPro"/>
</dbReference>
<name>A0A0N0NND3_9EURO</name>
<protein>
    <submittedName>
        <fullName evidence="2">Cyclin-L2</fullName>
    </submittedName>
</protein>
<proteinExistence type="predicted"/>
<feature type="region of interest" description="Disordered" evidence="1">
    <location>
        <begin position="134"/>
        <end position="155"/>
    </location>
</feature>
<keyword evidence="3" id="KW-1185">Reference proteome</keyword>
<dbReference type="Proteomes" id="UP000038010">
    <property type="component" value="Unassembled WGS sequence"/>
</dbReference>
<feature type="compositionally biased region" description="Low complexity" evidence="1">
    <location>
        <begin position="135"/>
        <end position="146"/>
    </location>
</feature>
<dbReference type="STRING" id="1664694.A0A0N0NND3"/>
<dbReference type="GO" id="GO:0006357">
    <property type="term" value="P:regulation of transcription by RNA polymerase II"/>
    <property type="evidence" value="ECO:0007669"/>
    <property type="project" value="InterPro"/>
</dbReference>
<dbReference type="OrthoDB" id="10264655at2759"/>
<dbReference type="PANTHER" id="PTHR10026">
    <property type="entry name" value="CYCLIN"/>
    <property type="match status" value="1"/>
</dbReference>
<dbReference type="RefSeq" id="XP_018001444.1">
    <property type="nucleotide sequence ID" value="XM_018149509.1"/>
</dbReference>
<dbReference type="SUPFAM" id="SSF47954">
    <property type="entry name" value="Cyclin-like"/>
    <property type="match status" value="2"/>
</dbReference>
<evidence type="ECO:0000313" key="3">
    <source>
        <dbReference type="Proteomes" id="UP000038010"/>
    </source>
</evidence>
<dbReference type="AlphaFoldDB" id="A0A0N0NND3"/>
<dbReference type="GeneID" id="28741389"/>
<comment type="caution">
    <text evidence="2">The sequence shown here is derived from an EMBL/GenBank/DDBJ whole genome shotgun (WGS) entry which is preliminary data.</text>
</comment>
<dbReference type="VEuPathDB" id="FungiDB:AB675_9010"/>
<sequence>MAMKPDISAITNPLVTSTQLLHFKSSSIVSTPSSHFATFLLTQAAGIFLRLPQETIATAIVLLQRYLISSASSPIATSTTNGIESTKPNPELAHLSAAALYLSAKLSSIPTSPRNLINVYAFLTSQTSSPLPFISPSARTSATTTSPPDPSSHYVSEGALERHRLLLFQLESRLLISLAFNTNVSLPHPLALTYLTLLFPNQQHTELTTRVLSHLNTALLSPNGQYLYLTHQPTALAVAAIYLAARELQVKIPVGECNWWEVFDVGREELGFCVVGMLAGTEATLPEAGSLGAFR</sequence>
<accession>A0A0N0NND3</accession>
<dbReference type="Gene3D" id="1.10.472.10">
    <property type="entry name" value="Cyclin-like"/>
    <property type="match status" value="2"/>
</dbReference>
<reference evidence="2 3" key="1">
    <citation type="submission" date="2015-06" db="EMBL/GenBank/DDBJ databases">
        <title>Draft genome of the ant-associated black yeast Phialophora attae CBS 131958.</title>
        <authorList>
            <person name="Moreno L.F."/>
            <person name="Stielow B.J."/>
            <person name="de Hoog S."/>
            <person name="Vicente V.A."/>
            <person name="Weiss V.A."/>
            <person name="de Vries M."/>
            <person name="Cruz L.M."/>
            <person name="Souza E.M."/>
        </authorList>
    </citation>
    <scope>NUCLEOTIDE SEQUENCE [LARGE SCALE GENOMIC DNA]</scope>
    <source>
        <strain evidence="2 3">CBS 131958</strain>
    </source>
</reference>
<gene>
    <name evidence="2" type="ORF">AB675_9010</name>
</gene>
<dbReference type="InterPro" id="IPR036915">
    <property type="entry name" value="Cyclin-like_sf"/>
</dbReference>
<evidence type="ECO:0000256" key="1">
    <source>
        <dbReference type="SAM" id="MobiDB-lite"/>
    </source>
</evidence>
<organism evidence="2 3">
    <name type="scientific">Cyphellophora attinorum</name>
    <dbReference type="NCBI Taxonomy" id="1664694"/>
    <lineage>
        <taxon>Eukaryota</taxon>
        <taxon>Fungi</taxon>
        <taxon>Dikarya</taxon>
        <taxon>Ascomycota</taxon>
        <taxon>Pezizomycotina</taxon>
        <taxon>Eurotiomycetes</taxon>
        <taxon>Chaetothyriomycetidae</taxon>
        <taxon>Chaetothyriales</taxon>
        <taxon>Cyphellophoraceae</taxon>
        <taxon>Cyphellophora</taxon>
    </lineage>
</organism>